<dbReference type="GO" id="GO:0004176">
    <property type="term" value="F:ATP-dependent peptidase activity"/>
    <property type="evidence" value="ECO:0000318"/>
    <property type="project" value="GO_Central"/>
</dbReference>
<dbReference type="PANTHER" id="PTHR10381:SF24">
    <property type="entry name" value="ATP-DEPENDENT CLP PROTEASE PROTEOLYTIC SUBUNIT 4, CHLOROPLASTIC"/>
    <property type="match status" value="1"/>
</dbReference>
<dbReference type="InParanoid" id="A0A2K1KLA7"/>
<evidence type="ECO:0000256" key="7">
    <source>
        <dbReference type="RuleBase" id="RU003567"/>
    </source>
</evidence>
<name>A0A2K1KLA7_PHYPA</name>
<keyword evidence="2" id="KW-0645">Protease</keyword>
<dbReference type="PRINTS" id="PR00127">
    <property type="entry name" value="CLPPROTEASEP"/>
</dbReference>
<dbReference type="HAMAP" id="MF_00444">
    <property type="entry name" value="ClpP"/>
    <property type="match status" value="1"/>
</dbReference>
<dbReference type="InterPro" id="IPR023562">
    <property type="entry name" value="ClpP/TepA"/>
</dbReference>
<protein>
    <recommendedName>
        <fullName evidence="7">ATP-dependent Clp protease proteolytic subunit</fullName>
    </recommendedName>
</protein>
<dbReference type="InterPro" id="IPR033135">
    <property type="entry name" value="ClpP_His_AS"/>
</dbReference>
<gene>
    <name evidence="8" type="ORF">PHYPA_008239</name>
</gene>
<keyword evidence="10" id="KW-1185">Reference proteome</keyword>
<reference evidence="8 10" key="2">
    <citation type="journal article" date="2018" name="Plant J.">
        <title>The Physcomitrella patens chromosome-scale assembly reveals moss genome structure and evolution.</title>
        <authorList>
            <person name="Lang D."/>
            <person name="Ullrich K.K."/>
            <person name="Murat F."/>
            <person name="Fuchs J."/>
            <person name="Jenkins J."/>
            <person name="Haas F.B."/>
            <person name="Piednoel M."/>
            <person name="Gundlach H."/>
            <person name="Van Bel M."/>
            <person name="Meyberg R."/>
            <person name="Vives C."/>
            <person name="Morata J."/>
            <person name="Symeonidi A."/>
            <person name="Hiss M."/>
            <person name="Muchero W."/>
            <person name="Kamisugi Y."/>
            <person name="Saleh O."/>
            <person name="Blanc G."/>
            <person name="Decker E.L."/>
            <person name="van Gessel N."/>
            <person name="Grimwood J."/>
            <person name="Hayes R.D."/>
            <person name="Graham S.W."/>
            <person name="Gunter L.E."/>
            <person name="McDaniel S.F."/>
            <person name="Hoernstein S.N.W."/>
            <person name="Larsson A."/>
            <person name="Li F.W."/>
            <person name="Perroud P.F."/>
            <person name="Phillips J."/>
            <person name="Ranjan P."/>
            <person name="Rokshar D.S."/>
            <person name="Rothfels C.J."/>
            <person name="Schneider L."/>
            <person name="Shu S."/>
            <person name="Stevenson D.W."/>
            <person name="Thummler F."/>
            <person name="Tillich M."/>
            <person name="Villarreal Aguilar J.C."/>
            <person name="Widiez T."/>
            <person name="Wong G.K."/>
            <person name="Wymore A."/>
            <person name="Zhang Y."/>
            <person name="Zimmer A.D."/>
            <person name="Quatrano R.S."/>
            <person name="Mayer K.F.X."/>
            <person name="Goodstein D."/>
            <person name="Casacuberta J.M."/>
            <person name="Vandepoele K."/>
            <person name="Reski R."/>
            <person name="Cuming A.C."/>
            <person name="Tuskan G.A."/>
            <person name="Maumus F."/>
            <person name="Salse J."/>
            <person name="Schmutz J."/>
            <person name="Rensing S.A."/>
        </authorList>
    </citation>
    <scope>NUCLEOTIDE SEQUENCE [LARGE SCALE GENOMIC DNA]</scope>
    <source>
        <strain evidence="9 10">cv. Gransden 2004</strain>
    </source>
</reference>
<reference evidence="8 10" key="1">
    <citation type="journal article" date="2008" name="Science">
        <title>The Physcomitrella genome reveals evolutionary insights into the conquest of land by plants.</title>
        <authorList>
            <person name="Rensing S."/>
            <person name="Lang D."/>
            <person name="Zimmer A."/>
            <person name="Terry A."/>
            <person name="Salamov A."/>
            <person name="Shapiro H."/>
            <person name="Nishiyama T."/>
            <person name="Perroud P.-F."/>
            <person name="Lindquist E."/>
            <person name="Kamisugi Y."/>
            <person name="Tanahashi T."/>
            <person name="Sakakibara K."/>
            <person name="Fujita T."/>
            <person name="Oishi K."/>
            <person name="Shin-I T."/>
            <person name="Kuroki Y."/>
            <person name="Toyoda A."/>
            <person name="Suzuki Y."/>
            <person name="Hashimoto A."/>
            <person name="Yamaguchi K."/>
            <person name="Sugano A."/>
            <person name="Kohara Y."/>
            <person name="Fujiyama A."/>
            <person name="Anterola A."/>
            <person name="Aoki S."/>
            <person name="Ashton N."/>
            <person name="Barbazuk W.B."/>
            <person name="Barker E."/>
            <person name="Bennetzen J."/>
            <person name="Bezanilla M."/>
            <person name="Blankenship R."/>
            <person name="Cho S.H."/>
            <person name="Dutcher S."/>
            <person name="Estelle M."/>
            <person name="Fawcett J.A."/>
            <person name="Gundlach H."/>
            <person name="Hanada K."/>
            <person name="Heyl A."/>
            <person name="Hicks K.A."/>
            <person name="Hugh J."/>
            <person name="Lohr M."/>
            <person name="Mayer K."/>
            <person name="Melkozernov A."/>
            <person name="Murata T."/>
            <person name="Nelson D."/>
            <person name="Pils B."/>
            <person name="Prigge M."/>
            <person name="Reiss B."/>
            <person name="Renner T."/>
            <person name="Rombauts S."/>
            <person name="Rushton P."/>
            <person name="Sanderfoot A."/>
            <person name="Schween G."/>
            <person name="Shiu S.-H."/>
            <person name="Stueber K."/>
            <person name="Theodoulou F.L."/>
            <person name="Tu H."/>
            <person name="Van de Peer Y."/>
            <person name="Verrier P.J."/>
            <person name="Waters E."/>
            <person name="Wood A."/>
            <person name="Yang L."/>
            <person name="Cove D."/>
            <person name="Cuming A."/>
            <person name="Hasebe M."/>
            <person name="Lucas S."/>
            <person name="Mishler D.B."/>
            <person name="Reski R."/>
            <person name="Grigoriev I."/>
            <person name="Quatrano R.S."/>
            <person name="Boore J.L."/>
        </authorList>
    </citation>
    <scope>NUCLEOTIDE SEQUENCE [LARGE SCALE GENOMIC DNA]</scope>
    <source>
        <strain evidence="9 10">cv. Gransden 2004</strain>
    </source>
</reference>
<evidence type="ECO:0000256" key="5">
    <source>
        <dbReference type="ARBA" id="ARBA00034021"/>
    </source>
</evidence>
<dbReference type="AlphaFoldDB" id="A0A2K1KLA7"/>
<dbReference type="GO" id="GO:0009840">
    <property type="term" value="C:chloroplastic endopeptidase Clp complex"/>
    <property type="evidence" value="ECO:0007669"/>
    <property type="project" value="UniProtKB-ARBA"/>
</dbReference>
<evidence type="ECO:0000313" key="10">
    <source>
        <dbReference type="Proteomes" id="UP000006727"/>
    </source>
</evidence>
<evidence type="ECO:0000256" key="4">
    <source>
        <dbReference type="ARBA" id="ARBA00022825"/>
    </source>
</evidence>
<comment type="catalytic activity">
    <reaction evidence="5 6">
        <text>Hydrolysis of proteins to small peptides in the presence of ATP and magnesium. alpha-casein is the usual test substrate. In the absence of ATP, only oligopeptides shorter than five residues are hydrolyzed (such as succinyl-Leu-Tyr-|-NHMec, and Leu-Tyr-Leu-|-Tyr-Trp, in which cleavage of the -Tyr-|-Leu- and -Tyr-|-Trp bonds also occurs).</text>
        <dbReference type="EC" id="3.4.21.92"/>
    </reaction>
</comment>
<evidence type="ECO:0000256" key="6">
    <source>
        <dbReference type="PROSITE-ProRule" id="PRU10086"/>
    </source>
</evidence>
<dbReference type="InterPro" id="IPR029045">
    <property type="entry name" value="ClpP/crotonase-like_dom_sf"/>
</dbReference>
<dbReference type="GO" id="GO:0051117">
    <property type="term" value="F:ATPase binding"/>
    <property type="evidence" value="ECO:0000318"/>
    <property type="project" value="GO_Central"/>
</dbReference>
<evidence type="ECO:0000256" key="1">
    <source>
        <dbReference type="ARBA" id="ARBA00007039"/>
    </source>
</evidence>
<evidence type="ECO:0000256" key="2">
    <source>
        <dbReference type="ARBA" id="ARBA00022670"/>
    </source>
</evidence>
<proteinExistence type="inferred from homology"/>
<dbReference type="Proteomes" id="UP000006727">
    <property type="component" value="Chromosome 5"/>
</dbReference>
<comment type="similarity">
    <text evidence="1 7">Belongs to the peptidase S14 family.</text>
</comment>
<evidence type="ECO:0000313" key="8">
    <source>
        <dbReference type="EMBL" id="PNR54562.1"/>
    </source>
</evidence>
<organism evidence="8">
    <name type="scientific">Physcomitrium patens</name>
    <name type="common">Spreading-leaved earth moss</name>
    <name type="synonym">Physcomitrella patens</name>
    <dbReference type="NCBI Taxonomy" id="3218"/>
    <lineage>
        <taxon>Eukaryota</taxon>
        <taxon>Viridiplantae</taxon>
        <taxon>Streptophyta</taxon>
        <taxon>Embryophyta</taxon>
        <taxon>Bryophyta</taxon>
        <taxon>Bryophytina</taxon>
        <taxon>Bryopsida</taxon>
        <taxon>Funariidae</taxon>
        <taxon>Funariales</taxon>
        <taxon>Funariaceae</taxon>
        <taxon>Physcomitrium</taxon>
    </lineage>
</organism>
<dbReference type="SUPFAM" id="SSF52096">
    <property type="entry name" value="ClpP/crotonase"/>
    <property type="match status" value="1"/>
</dbReference>
<dbReference type="Pfam" id="PF00574">
    <property type="entry name" value="CLP_protease"/>
    <property type="match status" value="1"/>
</dbReference>
<keyword evidence="3" id="KW-0378">Hydrolase</keyword>
<dbReference type="InterPro" id="IPR001907">
    <property type="entry name" value="ClpP"/>
</dbReference>
<dbReference type="FunFam" id="3.90.226.10:FF:000001">
    <property type="entry name" value="ATP-dependent Clp protease proteolytic subunit"/>
    <property type="match status" value="1"/>
</dbReference>
<dbReference type="PANTHER" id="PTHR10381">
    <property type="entry name" value="ATP-DEPENDENT CLP PROTEASE PROTEOLYTIC SUBUNIT"/>
    <property type="match status" value="1"/>
</dbReference>
<reference evidence="9" key="3">
    <citation type="submission" date="2020-12" db="UniProtKB">
        <authorList>
            <consortium name="EnsemblPlants"/>
        </authorList>
    </citation>
    <scope>IDENTIFICATION</scope>
</reference>
<feature type="active site" evidence="6">
    <location>
        <position position="222"/>
    </location>
</feature>
<dbReference type="GO" id="GO:0009534">
    <property type="term" value="C:chloroplast thylakoid"/>
    <property type="evidence" value="ECO:0007669"/>
    <property type="project" value="UniProtKB-ARBA"/>
</dbReference>
<dbReference type="GO" id="GO:0004252">
    <property type="term" value="F:serine-type endopeptidase activity"/>
    <property type="evidence" value="ECO:0000318"/>
    <property type="project" value="GO_Central"/>
</dbReference>
<dbReference type="PROSITE" id="PS00382">
    <property type="entry name" value="CLP_PROTEASE_HIS"/>
    <property type="match status" value="1"/>
</dbReference>
<dbReference type="GO" id="GO:0006515">
    <property type="term" value="P:protein quality control for misfolded or incompletely synthesized proteins"/>
    <property type="evidence" value="ECO:0000318"/>
    <property type="project" value="GO_Central"/>
</dbReference>
<dbReference type="EMBL" id="ABEU02000005">
    <property type="protein sequence ID" value="PNR54562.1"/>
    <property type="molecule type" value="Genomic_DNA"/>
</dbReference>
<dbReference type="FunCoup" id="A0A2K1KLA7">
    <property type="interactions" value="1800"/>
</dbReference>
<dbReference type="STRING" id="3218.A0A2K1KLA7"/>
<dbReference type="EnsemblPlants" id="Pp3c5_27640V3.1">
    <property type="protein sequence ID" value="Pp3c5_27640V3.1"/>
    <property type="gene ID" value="Pp3c5_27640"/>
</dbReference>
<dbReference type="Gramene" id="Pp3c5_27640V3.2">
    <property type="protein sequence ID" value="Pp3c5_27640V3.2"/>
    <property type="gene ID" value="Pp3c5_27640"/>
</dbReference>
<evidence type="ECO:0000256" key="3">
    <source>
        <dbReference type="ARBA" id="ARBA00022801"/>
    </source>
</evidence>
<evidence type="ECO:0000313" key="9">
    <source>
        <dbReference type="EnsemblPlants" id="Pp3c5_27640V3.1"/>
    </source>
</evidence>
<dbReference type="GO" id="GO:0009368">
    <property type="term" value="C:endopeptidase Clp complex"/>
    <property type="evidence" value="ECO:0000318"/>
    <property type="project" value="GO_Central"/>
</dbReference>
<dbReference type="Gramene" id="Pp3c5_27640V3.1">
    <property type="protein sequence ID" value="Pp3c5_27640V3.1"/>
    <property type="gene ID" value="Pp3c5_27640"/>
</dbReference>
<dbReference type="EnsemblPlants" id="Pp3c5_27640V3.2">
    <property type="protein sequence ID" value="Pp3c5_27640V3.2"/>
    <property type="gene ID" value="Pp3c5_27640"/>
</dbReference>
<dbReference type="Gene3D" id="3.90.226.10">
    <property type="entry name" value="2-enoyl-CoA Hydratase, Chain A, domain 1"/>
    <property type="match status" value="1"/>
</dbReference>
<keyword evidence="4" id="KW-0720">Serine protease</keyword>
<dbReference type="PaxDb" id="3218-PP1S390_3V6.2"/>
<dbReference type="CDD" id="cd07017">
    <property type="entry name" value="S14_ClpP_2"/>
    <property type="match status" value="1"/>
</dbReference>
<sequence length="334" mass="35737">MRCCDGSLIHCYCASAPCIVLLPFPLTTAAMASLSIASSSSTKLVLPGSLSPPSPRLSNRACCLAPSYALKFSPRASVSGGAALPWSPETDVRSTQNSLWTPLASQTASPGMRSAEADVMGLMLKQRIVFLGHQMDDFVADAIVSQLLLLDAVDPNKEIRLFVNCPGGSISAAMAIFDAIQLCRADVSTICFGLAASTAAIVLAGGTPGKRLAMPNSRIMMHQPLGGASGQAIDVEIQAKEVMYHKSNVTRILSEITGRAPEQVEKDIDRDRYMSPIEAMEYGIIDGVIDKDAIISINGLLEVSDRVKPRKENLAALEDPRKFLTPEIPDDEIY</sequence>
<accession>A0A2K1KLA7</accession>